<dbReference type="EMBL" id="BGPR01003208">
    <property type="protein sequence ID" value="GBM85121.1"/>
    <property type="molecule type" value="Genomic_DNA"/>
</dbReference>
<gene>
    <name evidence="1" type="ORF">AVEN_62875_1</name>
</gene>
<organism evidence="1 2">
    <name type="scientific">Araneus ventricosus</name>
    <name type="common">Orbweaver spider</name>
    <name type="synonym">Epeira ventricosa</name>
    <dbReference type="NCBI Taxonomy" id="182803"/>
    <lineage>
        <taxon>Eukaryota</taxon>
        <taxon>Metazoa</taxon>
        <taxon>Ecdysozoa</taxon>
        <taxon>Arthropoda</taxon>
        <taxon>Chelicerata</taxon>
        <taxon>Arachnida</taxon>
        <taxon>Araneae</taxon>
        <taxon>Araneomorphae</taxon>
        <taxon>Entelegynae</taxon>
        <taxon>Araneoidea</taxon>
        <taxon>Araneidae</taxon>
        <taxon>Araneus</taxon>
    </lineage>
</organism>
<reference evidence="1 2" key="1">
    <citation type="journal article" date="2019" name="Sci. Rep.">
        <title>Orb-weaving spider Araneus ventricosus genome elucidates the spidroin gene catalogue.</title>
        <authorList>
            <person name="Kono N."/>
            <person name="Nakamura H."/>
            <person name="Ohtoshi R."/>
            <person name="Moran D.A.P."/>
            <person name="Shinohara A."/>
            <person name="Yoshida Y."/>
            <person name="Fujiwara M."/>
            <person name="Mori M."/>
            <person name="Tomita M."/>
            <person name="Arakawa K."/>
        </authorList>
    </citation>
    <scope>NUCLEOTIDE SEQUENCE [LARGE SCALE GENOMIC DNA]</scope>
</reference>
<name>A0A4Y2J4E1_ARAVE</name>
<accession>A0A4Y2J4E1</accession>
<dbReference type="AlphaFoldDB" id="A0A4Y2J4E1"/>
<dbReference type="OrthoDB" id="8195485at2759"/>
<dbReference type="Proteomes" id="UP000499080">
    <property type="component" value="Unassembled WGS sequence"/>
</dbReference>
<comment type="caution">
    <text evidence="1">The sequence shown here is derived from an EMBL/GenBank/DDBJ whole genome shotgun (WGS) entry which is preliminary data.</text>
</comment>
<evidence type="ECO:0000313" key="2">
    <source>
        <dbReference type="Proteomes" id="UP000499080"/>
    </source>
</evidence>
<keyword evidence="2" id="KW-1185">Reference proteome</keyword>
<sequence length="88" mass="9906">MSCKCAKGYNLTCTWNSGIKCSTICYHCKGQGCTDCPEDIIITANQAAEIDIRMEEIISDVDLEKECQTLQVEENDSKQTQLYLTFNI</sequence>
<protein>
    <submittedName>
        <fullName evidence="1">Uncharacterized protein</fullName>
    </submittedName>
</protein>
<proteinExistence type="predicted"/>
<evidence type="ECO:0000313" key="1">
    <source>
        <dbReference type="EMBL" id="GBM85121.1"/>
    </source>
</evidence>